<dbReference type="Proteomes" id="UP000250831">
    <property type="component" value="Unassembled WGS sequence"/>
</dbReference>
<proteinExistence type="inferred from homology"/>
<evidence type="ECO:0000313" key="4">
    <source>
        <dbReference type="Proteomes" id="UP000250831"/>
    </source>
</evidence>
<sequence>MDNNNTGQKKGIKTILILAVILLLPGFLYFILNKSGSNSYVSLPIFGKKEVPGTTHRKWGRDIPDTIYHTVPPVDFVNYDGKPVRLMDSDTTLSVVHLMYSRDASLSRMMVKKLDQIANRFIHNKKVKLYSITVDTAYDTPGVLTKYVKVYKPWTKSWFFVTDPNVDIFKFAKESLLQDALVNSDKNKPFIIGSNYLLLDTKGRIRGMYDINVKTDVDRLEDEIKLLLVEEIRNHPATIEQKRF</sequence>
<feature type="transmembrane region" description="Helical" evidence="2">
    <location>
        <begin position="12"/>
        <end position="32"/>
    </location>
</feature>
<comment type="caution">
    <text evidence="3">The sequence shown here is derived from an EMBL/GenBank/DDBJ whole genome shotgun (WGS) entry which is preliminary data.</text>
</comment>
<dbReference type="Pfam" id="PF02630">
    <property type="entry name" value="SCO1-SenC"/>
    <property type="match status" value="1"/>
</dbReference>
<protein>
    <submittedName>
        <fullName evidence="3">Photosynthetic protein synthase I</fullName>
    </submittedName>
</protein>
<dbReference type="Gene3D" id="3.40.30.10">
    <property type="entry name" value="Glutaredoxin"/>
    <property type="match status" value="1"/>
</dbReference>
<dbReference type="OrthoDB" id="9811998at2"/>
<keyword evidence="4" id="KW-1185">Reference proteome</keyword>
<dbReference type="EMBL" id="QCXX01000007">
    <property type="protein sequence ID" value="PUV22339.1"/>
    <property type="molecule type" value="Genomic_DNA"/>
</dbReference>
<keyword evidence="2" id="KW-0812">Transmembrane</keyword>
<evidence type="ECO:0000313" key="3">
    <source>
        <dbReference type="EMBL" id="PUV22339.1"/>
    </source>
</evidence>
<dbReference type="InterPro" id="IPR036249">
    <property type="entry name" value="Thioredoxin-like_sf"/>
</dbReference>
<dbReference type="RefSeq" id="WP_108635988.1">
    <property type="nucleotide sequence ID" value="NZ_DAMCKI010000056.1"/>
</dbReference>
<dbReference type="InterPro" id="IPR003782">
    <property type="entry name" value="SCO1/SenC"/>
</dbReference>
<evidence type="ECO:0000256" key="1">
    <source>
        <dbReference type="ARBA" id="ARBA00010996"/>
    </source>
</evidence>
<reference evidence="3 4" key="1">
    <citation type="submission" date="2018-04" db="EMBL/GenBank/DDBJ databases">
        <title>Sphingobacterium sp. M46 Genome.</title>
        <authorList>
            <person name="Cheng J."/>
            <person name="Li Y."/>
        </authorList>
    </citation>
    <scope>NUCLEOTIDE SEQUENCE [LARGE SCALE GENOMIC DNA]</scope>
    <source>
        <strain evidence="3 4">M46</strain>
    </source>
</reference>
<comment type="similarity">
    <text evidence="1">Belongs to the SCO1/2 family.</text>
</comment>
<name>A0A363NNH5_9SPHI</name>
<evidence type="ECO:0000256" key="2">
    <source>
        <dbReference type="SAM" id="Phobius"/>
    </source>
</evidence>
<keyword evidence="2" id="KW-1133">Transmembrane helix</keyword>
<gene>
    <name evidence="3" type="ORF">DCO56_22560</name>
</gene>
<dbReference type="SUPFAM" id="SSF52833">
    <property type="entry name" value="Thioredoxin-like"/>
    <property type="match status" value="1"/>
</dbReference>
<dbReference type="AlphaFoldDB" id="A0A363NNH5"/>
<keyword evidence="2" id="KW-0472">Membrane</keyword>
<organism evidence="3 4">
    <name type="scientific">Sphingobacterium athyrii</name>
    <dbReference type="NCBI Taxonomy" id="2152717"/>
    <lineage>
        <taxon>Bacteria</taxon>
        <taxon>Pseudomonadati</taxon>
        <taxon>Bacteroidota</taxon>
        <taxon>Sphingobacteriia</taxon>
        <taxon>Sphingobacteriales</taxon>
        <taxon>Sphingobacteriaceae</taxon>
        <taxon>Sphingobacterium</taxon>
    </lineage>
</organism>
<accession>A0A363NNH5</accession>